<dbReference type="Proteomes" id="UP000541558">
    <property type="component" value="Unassembled WGS sequence"/>
</dbReference>
<feature type="compositionally biased region" description="Polar residues" evidence="1">
    <location>
        <begin position="135"/>
        <end position="145"/>
    </location>
</feature>
<keyword evidence="3" id="KW-1185">Reference proteome</keyword>
<gene>
    <name evidence="2" type="ORF">D9611_012881</name>
</gene>
<evidence type="ECO:0000256" key="1">
    <source>
        <dbReference type="SAM" id="MobiDB-lite"/>
    </source>
</evidence>
<comment type="caution">
    <text evidence="2">The sequence shown here is derived from an EMBL/GenBank/DDBJ whole genome shotgun (WGS) entry which is preliminary data.</text>
</comment>
<dbReference type="AlphaFoldDB" id="A0A8H5F1H1"/>
<feature type="compositionally biased region" description="Low complexity" evidence="1">
    <location>
        <begin position="62"/>
        <end position="77"/>
    </location>
</feature>
<organism evidence="2 3">
    <name type="scientific">Ephemerocybe angulata</name>
    <dbReference type="NCBI Taxonomy" id="980116"/>
    <lineage>
        <taxon>Eukaryota</taxon>
        <taxon>Fungi</taxon>
        <taxon>Dikarya</taxon>
        <taxon>Basidiomycota</taxon>
        <taxon>Agaricomycotina</taxon>
        <taxon>Agaricomycetes</taxon>
        <taxon>Agaricomycetidae</taxon>
        <taxon>Agaricales</taxon>
        <taxon>Agaricineae</taxon>
        <taxon>Psathyrellaceae</taxon>
        <taxon>Ephemerocybe</taxon>
    </lineage>
</organism>
<proteinExistence type="predicted"/>
<evidence type="ECO:0000313" key="2">
    <source>
        <dbReference type="EMBL" id="KAF5319843.1"/>
    </source>
</evidence>
<dbReference type="EMBL" id="JAACJK010000173">
    <property type="protein sequence ID" value="KAF5319843.1"/>
    <property type="molecule type" value="Genomic_DNA"/>
</dbReference>
<evidence type="ECO:0000313" key="3">
    <source>
        <dbReference type="Proteomes" id="UP000541558"/>
    </source>
</evidence>
<reference evidence="2 3" key="1">
    <citation type="journal article" date="2020" name="ISME J.">
        <title>Uncovering the hidden diversity of litter-decomposition mechanisms in mushroom-forming fungi.</title>
        <authorList>
            <person name="Floudas D."/>
            <person name="Bentzer J."/>
            <person name="Ahren D."/>
            <person name="Johansson T."/>
            <person name="Persson P."/>
            <person name="Tunlid A."/>
        </authorList>
    </citation>
    <scope>NUCLEOTIDE SEQUENCE [LARGE SCALE GENOMIC DNA]</scope>
    <source>
        <strain evidence="2 3">CBS 175.51</strain>
    </source>
</reference>
<sequence length="145" mass="16273">MDSHCVRVVTKPIPSHTRELDAPQAKRQISYKHREHRADMDKHPCPVGEIHLQSQNLRRRATSQPSSTRRRQTQTSTKLQPSPSPPQACATPEDAISDLHDVRRSFSAVGACAERRRTTSHTDASVLLQRPNAPPTNVNTKGCWL</sequence>
<accession>A0A8H5F1H1</accession>
<dbReference type="OrthoDB" id="10549141at2759"/>
<name>A0A8H5F1H1_9AGAR</name>
<protein>
    <submittedName>
        <fullName evidence="2">Uncharacterized protein</fullName>
    </submittedName>
</protein>
<feature type="region of interest" description="Disordered" evidence="1">
    <location>
        <begin position="1"/>
        <end position="92"/>
    </location>
</feature>
<feature type="region of interest" description="Disordered" evidence="1">
    <location>
        <begin position="117"/>
        <end position="145"/>
    </location>
</feature>